<feature type="transmembrane region" description="Helical" evidence="1">
    <location>
        <begin position="7"/>
        <end position="30"/>
    </location>
</feature>
<feature type="transmembrane region" description="Helical" evidence="1">
    <location>
        <begin position="242"/>
        <end position="258"/>
    </location>
</feature>
<dbReference type="EMBL" id="CP019893">
    <property type="protein sequence ID" value="ARS91824.1"/>
    <property type="molecule type" value="Genomic_DNA"/>
</dbReference>
<gene>
    <name evidence="2" type="ORF">B1756_11850</name>
</gene>
<feature type="transmembrane region" description="Helical" evidence="1">
    <location>
        <begin position="130"/>
        <end position="150"/>
    </location>
</feature>
<dbReference type="AlphaFoldDB" id="A0A2Z2I1R3"/>
<accession>A0A2Z2I1R3</accession>
<keyword evidence="1" id="KW-1133">Transmembrane helix</keyword>
<proteinExistence type="predicted"/>
<feature type="transmembrane region" description="Helical" evidence="1">
    <location>
        <begin position="188"/>
        <end position="206"/>
    </location>
</feature>
<evidence type="ECO:0008006" key="4">
    <source>
        <dbReference type="Google" id="ProtNLM"/>
    </source>
</evidence>
<keyword evidence="1" id="KW-0472">Membrane</keyword>
<evidence type="ECO:0000313" key="2">
    <source>
        <dbReference type="EMBL" id="ARS91824.1"/>
    </source>
</evidence>
<organism evidence="2 3">
    <name type="scientific">Natrarchaeobaculum aegyptiacum</name>
    <dbReference type="NCBI Taxonomy" id="745377"/>
    <lineage>
        <taxon>Archaea</taxon>
        <taxon>Methanobacteriati</taxon>
        <taxon>Methanobacteriota</taxon>
        <taxon>Stenosarchaea group</taxon>
        <taxon>Halobacteria</taxon>
        <taxon>Halobacteriales</taxon>
        <taxon>Natrialbaceae</taxon>
        <taxon>Natrarchaeobaculum</taxon>
    </lineage>
</organism>
<feature type="transmembrane region" description="Helical" evidence="1">
    <location>
        <begin position="45"/>
        <end position="64"/>
    </location>
</feature>
<dbReference type="OrthoDB" id="306050at2157"/>
<feature type="transmembrane region" description="Helical" evidence="1">
    <location>
        <begin position="85"/>
        <end position="106"/>
    </location>
</feature>
<evidence type="ECO:0000256" key="1">
    <source>
        <dbReference type="SAM" id="Phobius"/>
    </source>
</evidence>
<evidence type="ECO:0000313" key="3">
    <source>
        <dbReference type="Proteomes" id="UP000250088"/>
    </source>
</evidence>
<name>A0A2Z2I1R3_9EURY</name>
<protein>
    <recommendedName>
        <fullName evidence="4">ZIP family metal transporter</fullName>
    </recommendedName>
</protein>
<keyword evidence="3" id="KW-1185">Reference proteome</keyword>
<dbReference type="Proteomes" id="UP000250088">
    <property type="component" value="Chromosome"/>
</dbReference>
<keyword evidence="1" id="KW-0812">Transmembrane</keyword>
<reference evidence="3" key="1">
    <citation type="submission" date="2017-02" db="EMBL/GenBank/DDBJ databases">
        <title>Natronthermophilus aegyptiacus gen. nov.,sp. nov., an aerobic, extremely halophilic alkalithermophilic archaeon isolated from the athalassohaline Wadi An Natrun, Egypt.</title>
        <authorList>
            <person name="Zhao B."/>
        </authorList>
    </citation>
    <scope>NUCLEOTIDE SEQUENCE [LARGE SCALE GENOMIC DNA]</scope>
    <source>
        <strain evidence="3">JW/NM-HA 15</strain>
    </source>
</reference>
<sequence length="259" mass="27165">MGQTVTATTAIGTDSILVPVLVFVVAFAHLLPDHVPVSSGVSEDAALSATGGVSVVYAFVHLFPELDERRTAIEGVHVSAGIVDWTLAAHHVYAIAFLGLALFYGLERLAQVAETLEGELGSAAPHVEPVFWVHVGGFAVYNAFIGYALVGGETGADNVTLFAVAMAVHLYGNDRALEGRHRAAYQEVGRWVLTASVFVGAAVASVTALNPATVAVLLALLTGGIVFNAIKDELPRTRESRFWPFVAGSAGYGVLLLVL</sequence>
<feature type="transmembrane region" description="Helical" evidence="1">
    <location>
        <begin position="212"/>
        <end position="230"/>
    </location>
</feature>
<dbReference type="KEGG" id="naj:B1756_11850"/>